<organism evidence="1 2">
    <name type="scientific">Euphydryas editha</name>
    <name type="common">Edith's checkerspot</name>
    <dbReference type="NCBI Taxonomy" id="104508"/>
    <lineage>
        <taxon>Eukaryota</taxon>
        <taxon>Metazoa</taxon>
        <taxon>Ecdysozoa</taxon>
        <taxon>Arthropoda</taxon>
        <taxon>Hexapoda</taxon>
        <taxon>Insecta</taxon>
        <taxon>Pterygota</taxon>
        <taxon>Neoptera</taxon>
        <taxon>Endopterygota</taxon>
        <taxon>Lepidoptera</taxon>
        <taxon>Glossata</taxon>
        <taxon>Ditrysia</taxon>
        <taxon>Papilionoidea</taxon>
        <taxon>Nymphalidae</taxon>
        <taxon>Nymphalinae</taxon>
        <taxon>Euphydryas</taxon>
    </lineage>
</organism>
<dbReference type="EMBL" id="CAKOGL010000028">
    <property type="protein sequence ID" value="CAH2105634.1"/>
    <property type="molecule type" value="Genomic_DNA"/>
</dbReference>
<comment type="caution">
    <text evidence="1">The sequence shown here is derived from an EMBL/GenBank/DDBJ whole genome shotgun (WGS) entry which is preliminary data.</text>
</comment>
<gene>
    <name evidence="1" type="ORF">EEDITHA_LOCUS19873</name>
</gene>
<keyword evidence="2" id="KW-1185">Reference proteome</keyword>
<name>A0AAU9V663_EUPED</name>
<dbReference type="Proteomes" id="UP001153954">
    <property type="component" value="Unassembled WGS sequence"/>
</dbReference>
<evidence type="ECO:0000313" key="1">
    <source>
        <dbReference type="EMBL" id="CAH2105634.1"/>
    </source>
</evidence>
<dbReference type="AlphaFoldDB" id="A0AAU9V663"/>
<proteinExistence type="predicted"/>
<evidence type="ECO:0000313" key="2">
    <source>
        <dbReference type="Proteomes" id="UP001153954"/>
    </source>
</evidence>
<reference evidence="1" key="1">
    <citation type="submission" date="2022-03" db="EMBL/GenBank/DDBJ databases">
        <authorList>
            <person name="Tunstrom K."/>
        </authorList>
    </citation>
    <scope>NUCLEOTIDE SEQUENCE</scope>
</reference>
<accession>A0AAU9V663</accession>
<sequence length="115" mass="13130">MEFHKRWALKGTLDKTKIMSNVHVVPTLISVTNSTLEVVTYIPPHRPNISLAINIPYSSDLAPSDFHLFWSLQNSLVNVNIKRVLTKLLAAYLDKKSTGIGFCHYPHTRWLNKCN</sequence>
<protein>
    <submittedName>
        <fullName evidence="1">Uncharacterized protein</fullName>
    </submittedName>
</protein>